<evidence type="ECO:0000313" key="2">
    <source>
        <dbReference type="Proteomes" id="UP001190700"/>
    </source>
</evidence>
<name>A0AAE0BQL1_9CHLO</name>
<reference evidence="1 2" key="1">
    <citation type="journal article" date="2015" name="Genome Biol. Evol.">
        <title>Comparative Genomics of a Bacterivorous Green Alga Reveals Evolutionary Causalities and Consequences of Phago-Mixotrophic Mode of Nutrition.</title>
        <authorList>
            <person name="Burns J.A."/>
            <person name="Paasch A."/>
            <person name="Narechania A."/>
            <person name="Kim E."/>
        </authorList>
    </citation>
    <scope>NUCLEOTIDE SEQUENCE [LARGE SCALE GENOMIC DNA]</scope>
    <source>
        <strain evidence="1 2">PLY_AMNH</strain>
    </source>
</reference>
<accession>A0AAE0BQL1</accession>
<keyword evidence="2" id="KW-1185">Reference proteome</keyword>
<dbReference type="Proteomes" id="UP001190700">
    <property type="component" value="Unassembled WGS sequence"/>
</dbReference>
<sequence length="103" mass="11486">MAFLLCAFTSGVGEYVVRIHRKYGAADDAHLVSHMHKLRVELKSANHVYEQSTEGSVDKGRSNNYIALSRISGKQAVVSADWIKTLNQLSREVHASIQLMKSE</sequence>
<proteinExistence type="predicted"/>
<organism evidence="1 2">
    <name type="scientific">Cymbomonas tetramitiformis</name>
    <dbReference type="NCBI Taxonomy" id="36881"/>
    <lineage>
        <taxon>Eukaryota</taxon>
        <taxon>Viridiplantae</taxon>
        <taxon>Chlorophyta</taxon>
        <taxon>Pyramimonadophyceae</taxon>
        <taxon>Pyramimonadales</taxon>
        <taxon>Pyramimonadaceae</taxon>
        <taxon>Cymbomonas</taxon>
    </lineage>
</organism>
<dbReference type="AlphaFoldDB" id="A0AAE0BQL1"/>
<protein>
    <submittedName>
        <fullName evidence="1">Uncharacterized protein</fullName>
    </submittedName>
</protein>
<evidence type="ECO:0000313" key="1">
    <source>
        <dbReference type="EMBL" id="KAK3240225.1"/>
    </source>
</evidence>
<gene>
    <name evidence="1" type="ORF">CYMTET_49929</name>
</gene>
<dbReference type="EMBL" id="LGRX02033708">
    <property type="protein sequence ID" value="KAK3240225.1"/>
    <property type="molecule type" value="Genomic_DNA"/>
</dbReference>
<comment type="caution">
    <text evidence="1">The sequence shown here is derived from an EMBL/GenBank/DDBJ whole genome shotgun (WGS) entry which is preliminary data.</text>
</comment>